<dbReference type="GO" id="GO:0043041">
    <property type="term" value="P:amino acid activation for nonribosomal peptide biosynthetic process"/>
    <property type="evidence" value="ECO:0007669"/>
    <property type="project" value="TreeGrafter"/>
</dbReference>
<dbReference type="Proteomes" id="UP000267524">
    <property type="component" value="Unassembled WGS sequence"/>
</dbReference>
<dbReference type="Gene3D" id="3.40.50.980">
    <property type="match status" value="4"/>
</dbReference>
<dbReference type="NCBIfam" id="NF003417">
    <property type="entry name" value="PRK04813.1"/>
    <property type="match status" value="3"/>
</dbReference>
<dbReference type="SUPFAM" id="SSF52777">
    <property type="entry name" value="CoA-dependent acyltransferases"/>
    <property type="match status" value="6"/>
</dbReference>
<dbReference type="InterPro" id="IPR013120">
    <property type="entry name" value="FAR_NAD-bd"/>
</dbReference>
<dbReference type="InterPro" id="IPR042099">
    <property type="entry name" value="ANL_N_sf"/>
</dbReference>
<dbReference type="InterPro" id="IPR010071">
    <property type="entry name" value="AA_adenyl_dom"/>
</dbReference>
<dbReference type="GO" id="GO:0005737">
    <property type="term" value="C:cytoplasm"/>
    <property type="evidence" value="ECO:0007669"/>
    <property type="project" value="TreeGrafter"/>
</dbReference>
<dbReference type="GO" id="GO:0016874">
    <property type="term" value="F:ligase activity"/>
    <property type="evidence" value="ECO:0007669"/>
    <property type="project" value="UniProtKB-KW"/>
</dbReference>
<dbReference type="SUPFAM" id="SSF51735">
    <property type="entry name" value="NAD(P)-binding Rossmann-fold domains"/>
    <property type="match status" value="1"/>
</dbReference>
<feature type="domain" description="Carrier" evidence="4">
    <location>
        <begin position="2946"/>
        <end position="3020"/>
    </location>
</feature>
<evidence type="ECO:0000259" key="4">
    <source>
        <dbReference type="PROSITE" id="PS50075"/>
    </source>
</evidence>
<dbReference type="Pfam" id="PF00501">
    <property type="entry name" value="AMP-binding"/>
    <property type="match status" value="3"/>
</dbReference>
<dbReference type="PANTHER" id="PTHR45527:SF1">
    <property type="entry name" value="FATTY ACID SYNTHASE"/>
    <property type="match status" value="1"/>
</dbReference>
<sequence length="3440" mass="391741">MMNKNIDTNLVQQITTYELSQSQMGIYLEYIQYPELLQYNYPCYFKFSKQVDIHRLKRAIELVLNTYPIFRNRIIGHDGELRQYSDDNLYIEVLIEFAQVGIESEILKQFVRPFDLSEDVLTRFLLLETPESIYLAHDIHHIIMDGKTTDVIYHLIELAYQGEELPAEAMSFYEYTDYEIKSFETVEYKESSDYYKEKFQGFGMTKLPGELNNKPGLLHQKSSFVPKAKVDEACELNGIRPSWLFMSAFEIVLSRFSREDRVSYSTALHGRNLSPLRDTLGMFVKTAPVLAHLEGETKVIDYIQSHKEELNSIRSHDIYPFTHFCRELGIVPELTFGFQGRFIKDDIHFLNEDVVRVPMVERACSQKPVVVVYDNETDYEVRVQYIDCQYSSATIQSFSDSIAVCVDQMLELLESPLKDLSMISDIEYGALELLGKGQEMSYDPSDTIIGLFSKQVIENPEAVAVVYEDREYTYGELDELSTRLGLYLRDHGVGREQVVGVMIDRSEWMVIYPLSILKAGGAYMPLDMALPSDRLLYMVDEAGVSLILSEEGLVSSRIPAFQGDVIVTKDVLNLAKTEDLLENSSSLADMSVILYTSGSTGRPKGCILEQGNLLNFSHWYIKEYNITSSDRGIAYANFSFDAHMMDLYPLLFCGGCIHIIPSSLRMDMFLLNKYIEENNITIAFLTTQIGAQIVSMFENSSLRLLSVGGEQLPPLKKPSYSLVNIYGPTECTVCSSIHEVTKDFDNKRIGRPLANYQLYIVDQFLHMVPKGVAGELCVGGAGVSRGYLNRADLTSEKFIELNGSRIYRTGDLVCWNEDGDLEYLGRIDNQVKLRGLRIELGEIESVMSRYNGIQQAIVDVKEMGGLQSLCGYYTSEELIEEGDLRDYLLLSLADYMVPTTFMKLESFPLTSNGKVNRKILPVPEMKDEEIIVAETPLEDSLFTITKGMLGISTFGVTTNLISMGLTSMGAIKLSLLIQKELGLSLKTKDILSNPTIRKWTSYIQKEEQIKVYDTLDSYPLTGNQLGIYLDWEQHRSSLQYNVPWALKFTGVDVSALRTSLEKVLGAHPYIKTRLAVDNGEIVQLRRDEEPFNIQVTSLEEDPDSEYFQSLVRPFNLLNDELYRIEIYETNNHTYLFIDIHHIIYDGGSVDIVLHDLVKAYQGIEIEKETFTAYEYSLEYKEWLESKFYNDAEAYFDTLVDGVDSVLYPLSTITETDRTSKKQIFSVPRVSVQDMCKQLGVTENCFLVTAFMQVLHRLTSEDHIMITTLSNGRSSTNVSNTIGMFVQTLPIVSHLTEETMRAVMSQMQDQLLDTISHEKYPFTRLAERHMLKPNIMIAYQGGVVDETLYFNDNPVEQLELYLTTPKVPLDIDIVPHTDMYHITLEYDSGLYRQEDMLLLGRSFQSFIEALVTSSVEEQLSKIPLVSEFEYGDLLRLGNGGEISYKDTETFVDLFTKQVQLNPEKIAVVDEEGSITYGELDRMSDSLASVLVSKGVGTDQFVALMLPRCKEFIVCFLAVFKAGGAYIPLDNDYPNDRLLYMLEDSKAKVLLTTNSLFTEKQKSGDFSVENILYVDDFDFNNWDCSVNYSDASSLAYMIYTSGSTGQPKGVMIEHQSLRSFVAWFSRCIELHSDDRCAQHASFSFDASMDDLMTPLSVGAEIHILSSVLRHDMAGMYNYFMDHQITGASLSTQLGMEMLNEYELPLRFIVVGGEKLKSTKLSSTKVINTYGPTEFTVSATYHILDSEKSYANIPIGRPVPNSISAIVDKSGNLVPRGIAGELCLIGRQISRGYWERSELTMEKFVSCPFINGEKMYRTGDLARWNEEGELEYLGRIDNQIKLRGFRIELGEIETALLCHEGIQDAIVEVKEIGGVQHLCAYYTSHDTIEKDHLREYLSESLVDYMIPTAFVHLESFPLTPNGKVDRKALPMPNLQTEEIIAPETSLEKSFLAIAKTLLGNEEFGVTTNLISMGLTSMGAIKLSLLIQKELGLTLKTKDILSHPTIRKWTEYIQVEKEQIKVYERKENYPLIENQLGIYLDWEKHRDSLQYNVPMALKFTGIDVETLYMSLEKILDIHSYIKVRLEAKDGNIYQVRCDEDLVQIQVNKLATDPETEYFQSLVRPFNLLKENLYRIEIYETNHHTYLFMDIHHIIFDGISANILMRDLQLAYQNMEIENEKFTFYEYSLEYNEWKESEAYVESEAYFDELVKETESVLYPLSEVLETDGKSRRLSLSLPRAAIKEMCKDLSITENCFFVTSFMQILHRITRENNILITTVSNGRSSMHISNTIGMCVQTLPIVSRFTEITILDAMFQMQNQLLDTVSHEKYPFTRLSERHMLKPNIMIAYQGGISEEVLRFNDNPVEELELYLTTVKVPLSLNIIPLEDTYQLLLEYDSSLYSDEDMLRLGKSLESFTTSLSLVSPQQQISNIPLVSETEYKKLLSLGQGKKLAYNDSDTFVDLFRKQVALYPNKPAVVDEVGVISYLELDQMSDALAAILIEKGVSSDHFVAIMLPRQKEFLMSILAVFKSGGAYVPLDSEYPNERLLHVLNDSKADILLTTRSLIEEKNKNEDFTIGEHLFLDELDYKNNAVPINRSQPSSLAYMIYTSGSTGLPKGVMIEHKSLVSFIQSRHYFLGLNSDDRCAQHASFSFDASLDDLITPLSVGAEVHILPSSLRQDMEKMYHYFNEYKITGLTLNTQLGMEMLNQYDLPLRYLMVGGEKLKSIKPSLVKVINGYGPTEFTVCSSYHIVDPKREYSNIPIGRPVPNSISVIVDETGNLLPHGFTGELCLIGSQISRGYWQRSELTREKFVSCPFMEDEKMYRTGDLARWNEEGELEYLGRIDNQIKLRGFRIELGEIEAAIACYEDIQSSIVEIKEIGGTPHLCAYYISPEAIEKDLLREYLLKSLADYMVPTAFMQLESFPLTPNGKVDRKILPIPEIERNIEYVPPTNIIEKDICSVFSEILKMDKVGINDNFFEFGGTSMTAIKAIIQISTLDYKINYGDLFKLKTPYALANFIKNQGLADPQDKLDNAFDLSTYDYSGINKVLSENHHEDFWTDSDLHTHGTILLTGSTGYLGIHLLHYLLLNGESDIYCLVRSQSKITSINRLKSLMIYYFNDDWESHFDSRVKVLEGDITDDTLSETVKEISIDTIFNCAAIVKHYVTEDTIEKVNINGVSNLISLSQSKDALLIHISTYSIGGAVEKGSPNSFTEQDLYIGQVTDNEYIYTKFIAERIILQNIADGKLKAKIMRVGNLMGRESDGEFQINFSNNAFVNYLKSYKVLGVFPLNQMTNAVEVSPIDRVAEAVAVLATTPEKMIVFHPYNNYKINMAVIVKAFNDYGYKIDLTSEVDFSARISELLRHPDKAIYLQGLIHSGTLDENLSIVESDNNNTTRILYHLGFYWNPLNTDYIYKLIEMLDGLAFFEEYNFTKETENKSLFFM</sequence>
<dbReference type="Gene3D" id="3.30.559.10">
    <property type="entry name" value="Chloramphenicol acetyltransferase-like domain"/>
    <property type="match status" value="3"/>
</dbReference>
<dbReference type="SUPFAM" id="SSF47336">
    <property type="entry name" value="ACP-like"/>
    <property type="match status" value="3"/>
</dbReference>
<dbReference type="InterPro" id="IPR020845">
    <property type="entry name" value="AMP-binding_CS"/>
</dbReference>
<dbReference type="InterPro" id="IPR045851">
    <property type="entry name" value="AMP-bd_C_sf"/>
</dbReference>
<keyword evidence="3" id="KW-0436">Ligase</keyword>
<dbReference type="Gene3D" id="1.10.1200.10">
    <property type="entry name" value="ACP-like"/>
    <property type="match status" value="3"/>
</dbReference>
<dbReference type="NCBIfam" id="TIGR01733">
    <property type="entry name" value="AA-adenyl-dom"/>
    <property type="match status" value="3"/>
</dbReference>
<feature type="domain" description="Carrier" evidence="4">
    <location>
        <begin position="1938"/>
        <end position="2013"/>
    </location>
</feature>
<evidence type="ECO:0000256" key="1">
    <source>
        <dbReference type="ARBA" id="ARBA00022450"/>
    </source>
</evidence>
<dbReference type="Gene3D" id="3.40.50.720">
    <property type="entry name" value="NAD(P)-binding Rossmann-like Domain"/>
    <property type="match status" value="1"/>
</dbReference>
<organism evidence="5 6">
    <name type="scientific">Chryseobacterium nematophagum</name>
    <dbReference type="NCBI Taxonomy" id="2305228"/>
    <lineage>
        <taxon>Bacteria</taxon>
        <taxon>Pseudomonadati</taxon>
        <taxon>Bacteroidota</taxon>
        <taxon>Flavobacteriia</taxon>
        <taxon>Flavobacteriales</taxon>
        <taxon>Weeksellaceae</taxon>
        <taxon>Chryseobacterium group</taxon>
        <taxon>Chryseobacterium</taxon>
    </lineage>
</organism>
<dbReference type="InterPro" id="IPR009081">
    <property type="entry name" value="PP-bd_ACP"/>
</dbReference>
<evidence type="ECO:0000313" key="5">
    <source>
        <dbReference type="EMBL" id="RMZ59358.1"/>
    </source>
</evidence>
<dbReference type="InterPro" id="IPR036736">
    <property type="entry name" value="ACP-like_sf"/>
</dbReference>
<dbReference type="Gene3D" id="3.30.300.30">
    <property type="match status" value="3"/>
</dbReference>
<comment type="caution">
    <text evidence="5">The sequence shown here is derived from an EMBL/GenBank/DDBJ whole genome shotgun (WGS) entry which is preliminary data.</text>
</comment>
<dbReference type="InterPro" id="IPR000873">
    <property type="entry name" value="AMP-dep_synth/lig_dom"/>
</dbReference>
<dbReference type="PANTHER" id="PTHR45527">
    <property type="entry name" value="NONRIBOSOMAL PEPTIDE SYNTHETASE"/>
    <property type="match status" value="1"/>
</dbReference>
<keyword evidence="1" id="KW-0596">Phosphopantetheine</keyword>
<dbReference type="Pfam" id="PF00550">
    <property type="entry name" value="PP-binding"/>
    <property type="match status" value="3"/>
</dbReference>
<gene>
    <name evidence="5" type="ORF">D1632_06870</name>
</gene>
<dbReference type="CDD" id="cd05930">
    <property type="entry name" value="A_NRPS"/>
    <property type="match status" value="3"/>
</dbReference>
<dbReference type="PROSITE" id="PS50075">
    <property type="entry name" value="CARRIER"/>
    <property type="match status" value="3"/>
</dbReference>
<protein>
    <submittedName>
        <fullName evidence="5">Amino acid adenylation domain-containing protein</fullName>
    </submittedName>
</protein>
<dbReference type="Gene3D" id="2.30.38.10">
    <property type="entry name" value="Luciferase, Domain 3"/>
    <property type="match status" value="2"/>
</dbReference>
<proteinExistence type="predicted"/>
<dbReference type="GO" id="GO:0031177">
    <property type="term" value="F:phosphopantetheine binding"/>
    <property type="evidence" value="ECO:0007669"/>
    <property type="project" value="TreeGrafter"/>
</dbReference>
<dbReference type="EMBL" id="QWIV01000013">
    <property type="protein sequence ID" value="RMZ59358.1"/>
    <property type="molecule type" value="Genomic_DNA"/>
</dbReference>
<dbReference type="GO" id="GO:0044550">
    <property type="term" value="P:secondary metabolite biosynthetic process"/>
    <property type="evidence" value="ECO:0007669"/>
    <property type="project" value="TreeGrafter"/>
</dbReference>
<dbReference type="FunFam" id="3.40.50.980:FF:000001">
    <property type="entry name" value="Non-ribosomal peptide synthetase"/>
    <property type="match status" value="2"/>
</dbReference>
<dbReference type="PROSITE" id="PS00455">
    <property type="entry name" value="AMP_BINDING"/>
    <property type="match status" value="3"/>
</dbReference>
<keyword evidence="6" id="KW-1185">Reference proteome</keyword>
<evidence type="ECO:0000256" key="3">
    <source>
        <dbReference type="ARBA" id="ARBA00022598"/>
    </source>
</evidence>
<dbReference type="InterPro" id="IPR025110">
    <property type="entry name" value="AMP-bd_C"/>
</dbReference>
<dbReference type="InterPro" id="IPR023213">
    <property type="entry name" value="CAT-like_dom_sf"/>
</dbReference>
<keyword evidence="2" id="KW-0597">Phosphoprotein</keyword>
<reference evidence="5 6" key="1">
    <citation type="submission" date="2018-08" db="EMBL/GenBank/DDBJ databases">
        <title>Chryseobacterium nematophagum: a novel matrix digesting pathogen of nematodes.</title>
        <authorList>
            <person name="Page A."/>
            <person name="Roberts M."/>
            <person name="Felix M.-A."/>
            <person name="Weir W."/>
        </authorList>
    </citation>
    <scope>NUCLEOTIDE SEQUENCE [LARGE SCALE GENOMIC DNA]</scope>
    <source>
        <strain evidence="5 6">JUb275</strain>
    </source>
</reference>
<dbReference type="Gene3D" id="3.40.50.12780">
    <property type="entry name" value="N-terminal domain of ligase-like"/>
    <property type="match status" value="1"/>
</dbReference>
<name>A0A3M7L9C9_9FLAO</name>
<dbReference type="InterPro" id="IPR036291">
    <property type="entry name" value="NAD(P)-bd_dom_sf"/>
</dbReference>
<dbReference type="SUPFAM" id="SSF56801">
    <property type="entry name" value="Acetyl-CoA synthetase-like"/>
    <property type="match status" value="3"/>
</dbReference>
<accession>A0A3M7L9C9</accession>
<feature type="domain" description="Carrier" evidence="4">
    <location>
        <begin position="932"/>
        <end position="1007"/>
    </location>
</feature>
<evidence type="ECO:0000313" key="6">
    <source>
        <dbReference type="Proteomes" id="UP000267524"/>
    </source>
</evidence>
<dbReference type="Gene3D" id="3.30.559.30">
    <property type="entry name" value="Nonribosomal peptide synthetase, condensation domain"/>
    <property type="match status" value="3"/>
</dbReference>
<dbReference type="Pfam" id="PF07993">
    <property type="entry name" value="NAD_binding_4"/>
    <property type="match status" value="1"/>
</dbReference>
<dbReference type="Pfam" id="PF13193">
    <property type="entry name" value="AMP-binding_C"/>
    <property type="match status" value="1"/>
</dbReference>
<dbReference type="InterPro" id="IPR001242">
    <property type="entry name" value="Condensation_dom"/>
</dbReference>
<evidence type="ECO:0000256" key="2">
    <source>
        <dbReference type="ARBA" id="ARBA00022553"/>
    </source>
</evidence>
<dbReference type="FunFam" id="3.30.300.30:FF:000010">
    <property type="entry name" value="Enterobactin synthetase component F"/>
    <property type="match status" value="1"/>
</dbReference>
<dbReference type="Pfam" id="PF00668">
    <property type="entry name" value="Condensation"/>
    <property type="match status" value="3"/>
</dbReference>